<gene>
    <name evidence="9" type="primary">buk</name>
    <name evidence="11" type="ORF">B0H94_10113</name>
</gene>
<sequence>MKTSKKAYRVLTLNPGSTSTKIGLYEGGRCLFEKNIRHDVEALKQHADLKAETAWRKDAVIAAVDQEGVRLDHVDAISARGGLLHPLESGTYVINDAMLKDLQAGAYGSHASNGGALIASELAELLHIPAYIVDPVVVDEMDSVAKVTGLKGVERTSIFHALNQKAAARKAAAARGLAYEESRLIVAHLGGGITVGAHNCGRVVDVNDGLHGDGPFSPERAGGLPVDETAALLLEEELNRNELRRKVSKEGGLMSHFGTHDAQVVEARALHGDEEALLVWDAMAYNVAKAVGAKASVLKGRVDAIVLTGGLAYSEDFTTKVKNRTDWIAPVDIRAGEDELEALYEGALRVLEGEENAKTYAAAVR</sequence>
<dbReference type="PIRSF" id="PIRSF036458">
    <property type="entry name" value="Butyrate_kin"/>
    <property type="match status" value="1"/>
</dbReference>
<keyword evidence="4 9" id="KW-0808">Transferase</keyword>
<reference evidence="11 12" key="1">
    <citation type="submission" date="2018-03" db="EMBL/GenBank/DDBJ databases">
        <title>Genomic Encyclopedia of Type Strains, Phase III (KMG-III): the genomes of soil and plant-associated and newly described type strains.</title>
        <authorList>
            <person name="Whitman W."/>
        </authorList>
    </citation>
    <scope>NUCLEOTIDE SEQUENCE [LARGE SCALE GENOMIC DNA]</scope>
    <source>
        <strain evidence="11 12">CGMCC 1.07653</strain>
    </source>
</reference>
<evidence type="ECO:0000256" key="9">
    <source>
        <dbReference type="HAMAP-Rule" id="MF_00542"/>
    </source>
</evidence>
<dbReference type="InterPro" id="IPR043129">
    <property type="entry name" value="ATPase_NBD"/>
</dbReference>
<accession>A0A2P8HY74</accession>
<dbReference type="PRINTS" id="PR00471">
    <property type="entry name" value="ACETATEKNASE"/>
</dbReference>
<keyword evidence="12" id="KW-1185">Reference proteome</keyword>
<evidence type="ECO:0000256" key="7">
    <source>
        <dbReference type="ARBA" id="ARBA00022840"/>
    </source>
</evidence>
<dbReference type="GO" id="GO:0047761">
    <property type="term" value="F:butyrate kinase activity"/>
    <property type="evidence" value="ECO:0007669"/>
    <property type="project" value="UniProtKB-UniRule"/>
</dbReference>
<comment type="similarity">
    <text evidence="2 9 10">Belongs to the acetokinase family.</text>
</comment>
<dbReference type="HAMAP" id="MF_00542">
    <property type="entry name" value="Butyrate_kinase"/>
    <property type="match status" value="1"/>
</dbReference>
<dbReference type="PROSITE" id="PS01076">
    <property type="entry name" value="ACETATE_KINASE_2"/>
    <property type="match status" value="1"/>
</dbReference>
<dbReference type="GO" id="GO:0006083">
    <property type="term" value="P:acetate metabolic process"/>
    <property type="evidence" value="ECO:0007669"/>
    <property type="project" value="TreeGrafter"/>
</dbReference>
<dbReference type="Pfam" id="PF00871">
    <property type="entry name" value="Acetate_kinase"/>
    <property type="match status" value="1"/>
</dbReference>
<dbReference type="NCBIfam" id="TIGR02707">
    <property type="entry name" value="butyr_kinase"/>
    <property type="match status" value="1"/>
</dbReference>
<dbReference type="Proteomes" id="UP000242310">
    <property type="component" value="Unassembled WGS sequence"/>
</dbReference>
<evidence type="ECO:0000256" key="5">
    <source>
        <dbReference type="ARBA" id="ARBA00022741"/>
    </source>
</evidence>
<dbReference type="EMBL" id="PYAV01000001">
    <property type="protein sequence ID" value="PSL51104.1"/>
    <property type="molecule type" value="Genomic_DNA"/>
</dbReference>
<comment type="subcellular location">
    <subcellularLocation>
        <location evidence="1 9">Cytoplasm</location>
    </subcellularLocation>
</comment>
<dbReference type="InterPro" id="IPR023865">
    <property type="entry name" value="Aliphatic_acid_kinase_CS"/>
</dbReference>
<dbReference type="GO" id="GO:0008776">
    <property type="term" value="F:acetate kinase activity"/>
    <property type="evidence" value="ECO:0007669"/>
    <property type="project" value="TreeGrafter"/>
</dbReference>
<evidence type="ECO:0000256" key="2">
    <source>
        <dbReference type="ARBA" id="ARBA00008748"/>
    </source>
</evidence>
<dbReference type="PROSITE" id="PS01075">
    <property type="entry name" value="ACETATE_KINASE_1"/>
    <property type="match status" value="1"/>
</dbReference>
<proteinExistence type="inferred from homology"/>
<evidence type="ECO:0000256" key="3">
    <source>
        <dbReference type="ARBA" id="ARBA00022490"/>
    </source>
</evidence>
<name>A0A2P8HY74_9BACI</name>
<keyword evidence="6 9" id="KW-0418">Kinase</keyword>
<dbReference type="PANTHER" id="PTHR21060:SF3">
    <property type="entry name" value="BUTYRATE KINASE 2-RELATED"/>
    <property type="match status" value="1"/>
</dbReference>
<dbReference type="InterPro" id="IPR011245">
    <property type="entry name" value="Butyrate_kin"/>
</dbReference>
<keyword evidence="5 9" id="KW-0547">Nucleotide-binding</keyword>
<dbReference type="SUPFAM" id="SSF53067">
    <property type="entry name" value="Actin-like ATPase domain"/>
    <property type="match status" value="2"/>
</dbReference>
<dbReference type="GO" id="GO:0005737">
    <property type="term" value="C:cytoplasm"/>
    <property type="evidence" value="ECO:0007669"/>
    <property type="project" value="UniProtKB-SubCell"/>
</dbReference>
<dbReference type="PANTHER" id="PTHR21060">
    <property type="entry name" value="ACETATE KINASE"/>
    <property type="match status" value="1"/>
</dbReference>
<dbReference type="Gene3D" id="3.30.420.40">
    <property type="match status" value="2"/>
</dbReference>
<evidence type="ECO:0000313" key="11">
    <source>
        <dbReference type="EMBL" id="PSL51104.1"/>
    </source>
</evidence>
<dbReference type="RefSeq" id="WP_427909918.1">
    <property type="nucleotide sequence ID" value="NZ_PYAV01000001.1"/>
</dbReference>
<evidence type="ECO:0000313" key="12">
    <source>
        <dbReference type="Proteomes" id="UP000242310"/>
    </source>
</evidence>
<dbReference type="InterPro" id="IPR000890">
    <property type="entry name" value="Aliphatic_acid_kin_short-chain"/>
</dbReference>
<keyword evidence="3 9" id="KW-0963">Cytoplasm</keyword>
<dbReference type="NCBIfam" id="NF002834">
    <property type="entry name" value="PRK03011.1-5"/>
    <property type="match status" value="1"/>
</dbReference>
<dbReference type="AlphaFoldDB" id="A0A2P8HY74"/>
<evidence type="ECO:0000256" key="6">
    <source>
        <dbReference type="ARBA" id="ARBA00022777"/>
    </source>
</evidence>
<organism evidence="11 12">
    <name type="scientific">Salsuginibacillus halophilus</name>
    <dbReference type="NCBI Taxonomy" id="517424"/>
    <lineage>
        <taxon>Bacteria</taxon>
        <taxon>Bacillati</taxon>
        <taxon>Bacillota</taxon>
        <taxon>Bacilli</taxon>
        <taxon>Bacillales</taxon>
        <taxon>Bacillaceae</taxon>
        <taxon>Salsuginibacillus</taxon>
    </lineage>
</organism>
<dbReference type="EC" id="2.7.2.7" evidence="9"/>
<protein>
    <recommendedName>
        <fullName evidence="9">Probable butyrate kinase</fullName>
        <shortName evidence="9">BK</shortName>
        <ecNumber evidence="9">2.7.2.7</ecNumber>
    </recommendedName>
    <alternativeName>
        <fullName evidence="9">Branched-chain carboxylic acid kinase</fullName>
    </alternativeName>
</protein>
<keyword evidence="7 9" id="KW-0067">ATP-binding</keyword>
<comment type="caution">
    <text evidence="11">The sequence shown here is derived from an EMBL/GenBank/DDBJ whole genome shotgun (WGS) entry which is preliminary data.</text>
</comment>
<evidence type="ECO:0000256" key="1">
    <source>
        <dbReference type="ARBA" id="ARBA00004496"/>
    </source>
</evidence>
<evidence type="ECO:0000256" key="8">
    <source>
        <dbReference type="ARBA" id="ARBA00048596"/>
    </source>
</evidence>
<evidence type="ECO:0000256" key="10">
    <source>
        <dbReference type="RuleBase" id="RU003835"/>
    </source>
</evidence>
<comment type="catalytic activity">
    <reaction evidence="8 9">
        <text>butanoate + ATP = butanoyl phosphate + ADP</text>
        <dbReference type="Rhea" id="RHEA:13585"/>
        <dbReference type="ChEBI" id="CHEBI:17968"/>
        <dbReference type="ChEBI" id="CHEBI:30616"/>
        <dbReference type="ChEBI" id="CHEBI:58079"/>
        <dbReference type="ChEBI" id="CHEBI:456216"/>
        <dbReference type="EC" id="2.7.2.7"/>
    </reaction>
</comment>
<dbReference type="GO" id="GO:0005524">
    <property type="term" value="F:ATP binding"/>
    <property type="evidence" value="ECO:0007669"/>
    <property type="project" value="UniProtKB-KW"/>
</dbReference>
<evidence type="ECO:0000256" key="4">
    <source>
        <dbReference type="ARBA" id="ARBA00022679"/>
    </source>
</evidence>
<dbReference type="CDD" id="cd24011">
    <property type="entry name" value="ASKHA_NBD_BK"/>
    <property type="match status" value="1"/>
</dbReference>